<keyword evidence="2" id="KW-1185">Reference proteome</keyword>
<dbReference type="Proteomes" id="UP000265520">
    <property type="component" value="Unassembled WGS sequence"/>
</dbReference>
<dbReference type="AlphaFoldDB" id="A0A392T5Q9"/>
<accession>A0A392T5Q9</accession>
<evidence type="ECO:0000313" key="2">
    <source>
        <dbReference type="Proteomes" id="UP000265520"/>
    </source>
</evidence>
<reference evidence="1 2" key="1">
    <citation type="journal article" date="2018" name="Front. Plant Sci.">
        <title>Red Clover (Trifolium pratense) and Zigzag Clover (T. medium) - A Picture of Genomic Similarities and Differences.</title>
        <authorList>
            <person name="Dluhosova J."/>
            <person name="Istvanek J."/>
            <person name="Nedelnik J."/>
            <person name="Repkova J."/>
        </authorList>
    </citation>
    <scope>NUCLEOTIDE SEQUENCE [LARGE SCALE GENOMIC DNA]</scope>
    <source>
        <strain evidence="2">cv. 10/8</strain>
        <tissue evidence="1">Leaf</tissue>
    </source>
</reference>
<sequence length="71" mass="7673">MVTAPEVYIGHPYVITHLCERLGMPARGRDGIINPIDPIGRNIFLRAQRDADKAYASYAAEQAAAAPPSPP</sequence>
<dbReference type="EMBL" id="LXQA010507190">
    <property type="protein sequence ID" value="MCI56112.1"/>
    <property type="molecule type" value="Genomic_DNA"/>
</dbReference>
<comment type="caution">
    <text evidence="1">The sequence shown here is derived from an EMBL/GenBank/DDBJ whole genome shotgun (WGS) entry which is preliminary data.</text>
</comment>
<protein>
    <submittedName>
        <fullName evidence="1">Uncharacterized protein</fullName>
    </submittedName>
</protein>
<organism evidence="1 2">
    <name type="scientific">Trifolium medium</name>
    <dbReference type="NCBI Taxonomy" id="97028"/>
    <lineage>
        <taxon>Eukaryota</taxon>
        <taxon>Viridiplantae</taxon>
        <taxon>Streptophyta</taxon>
        <taxon>Embryophyta</taxon>
        <taxon>Tracheophyta</taxon>
        <taxon>Spermatophyta</taxon>
        <taxon>Magnoliopsida</taxon>
        <taxon>eudicotyledons</taxon>
        <taxon>Gunneridae</taxon>
        <taxon>Pentapetalae</taxon>
        <taxon>rosids</taxon>
        <taxon>fabids</taxon>
        <taxon>Fabales</taxon>
        <taxon>Fabaceae</taxon>
        <taxon>Papilionoideae</taxon>
        <taxon>50 kb inversion clade</taxon>
        <taxon>NPAAA clade</taxon>
        <taxon>Hologalegina</taxon>
        <taxon>IRL clade</taxon>
        <taxon>Trifolieae</taxon>
        <taxon>Trifolium</taxon>
    </lineage>
</organism>
<proteinExistence type="predicted"/>
<name>A0A392T5Q9_9FABA</name>
<evidence type="ECO:0000313" key="1">
    <source>
        <dbReference type="EMBL" id="MCI56112.1"/>
    </source>
</evidence>
<feature type="non-terminal residue" evidence="1">
    <location>
        <position position="71"/>
    </location>
</feature>